<evidence type="ECO:0000313" key="5">
    <source>
        <dbReference type="Proteomes" id="UP000290037"/>
    </source>
</evidence>
<dbReference type="Pfam" id="PF21781">
    <property type="entry name" value="DUF6876"/>
    <property type="match status" value="1"/>
</dbReference>
<organism evidence="3 4">
    <name type="scientific">Leeuwenhoekiella palythoae</name>
    <dbReference type="NCBI Taxonomy" id="573501"/>
    <lineage>
        <taxon>Bacteria</taxon>
        <taxon>Pseudomonadati</taxon>
        <taxon>Bacteroidota</taxon>
        <taxon>Flavobacteriia</taxon>
        <taxon>Flavobacteriales</taxon>
        <taxon>Flavobacteriaceae</taxon>
        <taxon>Leeuwenhoekiella</taxon>
    </lineage>
</organism>
<dbReference type="AlphaFoldDB" id="A0A1M5ZRN6"/>
<evidence type="ECO:0000259" key="1">
    <source>
        <dbReference type="Pfam" id="PF21781"/>
    </source>
</evidence>
<reference evidence="4" key="2">
    <citation type="submission" date="2016-11" db="EMBL/GenBank/DDBJ databases">
        <authorList>
            <person name="Varghese N."/>
            <person name="Submissions S."/>
        </authorList>
    </citation>
    <scope>NUCLEOTIDE SEQUENCE [LARGE SCALE GENOMIC DNA]</scope>
    <source>
        <strain evidence="4">DSM 19859</strain>
    </source>
</reference>
<keyword evidence="5" id="KW-1185">Reference proteome</keyword>
<sequence>MSAQSKQLIEQLQGFCGSATCYQIPMLRTKYTEGIKYLTEQAQCHWLVTDTAVMCKSLKNKSNFIVILFKRNPKSVQERTHKEAKITYADGNGTILLEQEYEYTDFPLDELRLFFVDDMLMLPNEY</sequence>
<dbReference type="STRING" id="573501.SAMN04487999_3429"/>
<dbReference type="Proteomes" id="UP000184240">
    <property type="component" value="Unassembled WGS sequence"/>
</dbReference>
<reference evidence="3" key="1">
    <citation type="submission" date="2016-11" db="EMBL/GenBank/DDBJ databases">
        <authorList>
            <person name="Jaros S."/>
            <person name="Januszkiewicz K."/>
            <person name="Wedrychowicz H."/>
        </authorList>
    </citation>
    <scope>NUCLEOTIDE SEQUENCE [LARGE SCALE GENOMIC DNA]</scope>
    <source>
        <strain evidence="3">DSM 19859</strain>
    </source>
</reference>
<accession>A0A1M5ZRN6</accession>
<proteinExistence type="predicted"/>
<dbReference type="EMBL" id="FQXT01000009">
    <property type="protein sequence ID" value="SHI26995.1"/>
    <property type="molecule type" value="Genomic_DNA"/>
</dbReference>
<dbReference type="Proteomes" id="UP000290037">
    <property type="component" value="Unassembled WGS sequence"/>
</dbReference>
<protein>
    <recommendedName>
        <fullName evidence="1">DUF6876 domain-containing protein</fullName>
    </recommendedName>
</protein>
<dbReference type="RefSeq" id="WP_072985187.1">
    <property type="nucleotide sequence ID" value="NZ_FQXT01000009.1"/>
</dbReference>
<dbReference type="InterPro" id="IPR049241">
    <property type="entry name" value="DUF6876"/>
</dbReference>
<gene>
    <name evidence="2" type="ORF">DSM01_3311</name>
    <name evidence="3" type="ORF">SAMN04487999_3429</name>
</gene>
<evidence type="ECO:0000313" key="4">
    <source>
        <dbReference type="Proteomes" id="UP000184240"/>
    </source>
</evidence>
<feature type="domain" description="DUF6876" evidence="1">
    <location>
        <begin position="7"/>
        <end position="126"/>
    </location>
</feature>
<name>A0A1M5ZRN6_9FLAO</name>
<dbReference type="OrthoDB" id="1441652at2"/>
<evidence type="ECO:0000313" key="3">
    <source>
        <dbReference type="EMBL" id="SHI26995.1"/>
    </source>
</evidence>
<dbReference type="EMBL" id="QOVN01000011">
    <property type="protein sequence ID" value="RXG26804.1"/>
    <property type="molecule type" value="Genomic_DNA"/>
</dbReference>
<evidence type="ECO:0000313" key="2">
    <source>
        <dbReference type="EMBL" id="RXG26804.1"/>
    </source>
</evidence>
<reference evidence="2 5" key="3">
    <citation type="submission" date="2018-07" db="EMBL/GenBank/DDBJ databases">
        <title>Leeuwenhoekiella genomics.</title>
        <authorList>
            <person name="Tahon G."/>
            <person name="Willems A."/>
        </authorList>
    </citation>
    <scope>NUCLEOTIDE SEQUENCE [LARGE SCALE GENOMIC DNA]</scope>
    <source>
        <strain evidence="2 5">LMG 24856</strain>
    </source>
</reference>